<sequence>MDDEVETVYMVSTSERIVKDVEQNHTAKAITMNKERVDLLTTLKETHPRFSLQEASQLPQSARLTFVQVLEYPMEYETIINEVSGTTKNYTTCASCRWSLAFIDEDLQLGSELHNRPLFVSGYIKEQNVGRILIDGGSVVNIMPKFTMKKL</sequence>
<gene>
    <name evidence="1" type="ORF">Vadar_016805</name>
</gene>
<dbReference type="Proteomes" id="UP000828048">
    <property type="component" value="Chromosome 1"/>
</dbReference>
<accession>A0ACB7XS71</accession>
<reference evidence="1 2" key="1">
    <citation type="journal article" date="2021" name="Hortic Res">
        <title>High-quality reference genome and annotation aids understanding of berry development for evergreen blueberry (Vaccinium darrowii).</title>
        <authorList>
            <person name="Yu J."/>
            <person name="Hulse-Kemp A.M."/>
            <person name="Babiker E."/>
            <person name="Staton M."/>
        </authorList>
    </citation>
    <scope>NUCLEOTIDE SEQUENCE [LARGE SCALE GENOMIC DNA]</scope>
    <source>
        <strain evidence="2">cv. NJ 8807/NJ 8810</strain>
        <tissue evidence="1">Young leaf</tissue>
    </source>
</reference>
<evidence type="ECO:0000313" key="1">
    <source>
        <dbReference type="EMBL" id="KAH7843453.1"/>
    </source>
</evidence>
<dbReference type="EMBL" id="CM037151">
    <property type="protein sequence ID" value="KAH7843453.1"/>
    <property type="molecule type" value="Genomic_DNA"/>
</dbReference>
<comment type="caution">
    <text evidence="1">The sequence shown here is derived from an EMBL/GenBank/DDBJ whole genome shotgun (WGS) entry which is preliminary data.</text>
</comment>
<keyword evidence="2" id="KW-1185">Reference proteome</keyword>
<organism evidence="1 2">
    <name type="scientific">Vaccinium darrowii</name>
    <dbReference type="NCBI Taxonomy" id="229202"/>
    <lineage>
        <taxon>Eukaryota</taxon>
        <taxon>Viridiplantae</taxon>
        <taxon>Streptophyta</taxon>
        <taxon>Embryophyta</taxon>
        <taxon>Tracheophyta</taxon>
        <taxon>Spermatophyta</taxon>
        <taxon>Magnoliopsida</taxon>
        <taxon>eudicotyledons</taxon>
        <taxon>Gunneridae</taxon>
        <taxon>Pentapetalae</taxon>
        <taxon>asterids</taxon>
        <taxon>Ericales</taxon>
        <taxon>Ericaceae</taxon>
        <taxon>Vaccinioideae</taxon>
        <taxon>Vaccinieae</taxon>
        <taxon>Vaccinium</taxon>
    </lineage>
</organism>
<name>A0ACB7XS71_9ERIC</name>
<evidence type="ECO:0000313" key="2">
    <source>
        <dbReference type="Proteomes" id="UP000828048"/>
    </source>
</evidence>
<proteinExistence type="predicted"/>
<protein>
    <submittedName>
        <fullName evidence="1">Uncharacterized protein</fullName>
    </submittedName>
</protein>